<dbReference type="InterPro" id="IPR042107">
    <property type="entry name" value="DNA-dir_RNA_pol_bsu_ext_1_sf"/>
</dbReference>
<name>H0ULB1_9BACT</name>
<feature type="domain" description="RNA polymerase beta subunit protrusion" evidence="13">
    <location>
        <begin position="30"/>
        <end position="453"/>
    </location>
</feature>
<comment type="subunit">
    <text evidence="6 8">The RNAP catalytic core consists of 2 alpha, 1 beta, 1 beta' and 1 omega subunit. When a sigma factor is associated with the core the holoenzyme is formed, which can initiate transcription.</text>
</comment>
<keyword evidence="17" id="KW-1185">Reference proteome</keyword>
<dbReference type="Pfam" id="PF10385">
    <property type="entry name" value="RNA_pol_Rpb2_45"/>
    <property type="match status" value="1"/>
</dbReference>
<evidence type="ECO:0000256" key="4">
    <source>
        <dbReference type="ARBA" id="ARBA00023163"/>
    </source>
</evidence>
<dbReference type="AlphaFoldDB" id="H0ULB1"/>
<dbReference type="InterPro" id="IPR007645">
    <property type="entry name" value="RNA_pol_Rpb2_3"/>
</dbReference>
<protein>
    <recommendedName>
        <fullName evidence="6 8">DNA-directed RNA polymerase subunit beta</fullName>
        <shortName evidence="6">RNAP subunit beta</shortName>
        <ecNumber evidence="6 8">2.7.7.6</ecNumber>
    </recommendedName>
    <alternativeName>
        <fullName evidence="6">RNA polymerase subunit beta</fullName>
    </alternativeName>
    <alternativeName>
        <fullName evidence="6">Transcriptase subunit beta</fullName>
    </alternativeName>
</protein>
<evidence type="ECO:0000256" key="6">
    <source>
        <dbReference type="HAMAP-Rule" id="MF_01321"/>
    </source>
</evidence>
<feature type="domain" description="RNA polymerase Rpb2" evidence="14">
    <location>
        <begin position="466"/>
        <end position="534"/>
    </location>
</feature>
<dbReference type="InterPro" id="IPR007642">
    <property type="entry name" value="RNA_pol_Rpb2_2"/>
</dbReference>
<dbReference type="InterPro" id="IPR037033">
    <property type="entry name" value="DNA-dir_RNAP_su2_hyb_sf"/>
</dbReference>
<evidence type="ECO:0000259" key="10">
    <source>
        <dbReference type="Pfam" id="PF00562"/>
    </source>
</evidence>
<comment type="similarity">
    <text evidence="6 7">Belongs to the RNA polymerase beta chain family.</text>
</comment>
<dbReference type="InterPro" id="IPR014724">
    <property type="entry name" value="RNA_pol_RPB2_OB-fold"/>
</dbReference>
<dbReference type="GO" id="GO:0006351">
    <property type="term" value="P:DNA-templated transcription"/>
    <property type="evidence" value="ECO:0007669"/>
    <property type="project" value="UniProtKB-UniRule"/>
</dbReference>
<dbReference type="InterPro" id="IPR019462">
    <property type="entry name" value="DNA-dir_RNA_pol_bsu_external_1"/>
</dbReference>
<evidence type="ECO:0000256" key="1">
    <source>
        <dbReference type="ARBA" id="ARBA00022478"/>
    </source>
</evidence>
<feature type="domain" description="RNA polymerase Rpb2" evidence="12">
    <location>
        <begin position="289"/>
        <end position="383"/>
    </location>
</feature>
<evidence type="ECO:0000256" key="2">
    <source>
        <dbReference type="ARBA" id="ARBA00022679"/>
    </source>
</evidence>
<evidence type="ECO:0000256" key="5">
    <source>
        <dbReference type="ARBA" id="ARBA00048552"/>
    </source>
</evidence>
<dbReference type="Gene3D" id="2.40.50.150">
    <property type="match status" value="1"/>
</dbReference>
<gene>
    <name evidence="6" type="primary">rpoB</name>
    <name evidence="16" type="ORF">JonanDRAFT_1102</name>
</gene>
<dbReference type="Gene3D" id="2.40.270.10">
    <property type="entry name" value="DNA-directed RNA polymerase, subunit 2, domain 6"/>
    <property type="match status" value="1"/>
</dbReference>
<keyword evidence="4 6" id="KW-0804">Transcription</keyword>
<dbReference type="RefSeq" id="WP_008523094.1">
    <property type="nucleotide sequence ID" value="NZ_CM001376.1"/>
</dbReference>
<dbReference type="InterPro" id="IPR010243">
    <property type="entry name" value="RNA_pol_bsu_bac"/>
</dbReference>
<dbReference type="Pfam" id="PF04560">
    <property type="entry name" value="RNA_pol_Rpb2_7"/>
    <property type="match status" value="1"/>
</dbReference>
<feature type="region of interest" description="Disordered" evidence="9">
    <location>
        <begin position="1181"/>
        <end position="1231"/>
    </location>
</feature>
<dbReference type="InterPro" id="IPR007644">
    <property type="entry name" value="RNA_pol_bsu_protrusion"/>
</dbReference>
<dbReference type="GO" id="GO:0003677">
    <property type="term" value="F:DNA binding"/>
    <property type="evidence" value="ECO:0007669"/>
    <property type="project" value="UniProtKB-UniRule"/>
</dbReference>
<evidence type="ECO:0000259" key="15">
    <source>
        <dbReference type="Pfam" id="PF10385"/>
    </source>
</evidence>
<dbReference type="Pfam" id="PF04561">
    <property type="entry name" value="RNA_pol_Rpb2_2"/>
    <property type="match status" value="1"/>
</dbReference>
<evidence type="ECO:0000256" key="8">
    <source>
        <dbReference type="RuleBase" id="RU363031"/>
    </source>
</evidence>
<dbReference type="Pfam" id="PF04563">
    <property type="entry name" value="RNA_pol_Rpb2_1"/>
    <property type="match status" value="1"/>
</dbReference>
<dbReference type="PANTHER" id="PTHR20856">
    <property type="entry name" value="DNA-DIRECTED RNA POLYMERASE I SUBUNIT 2"/>
    <property type="match status" value="1"/>
</dbReference>
<organism evidence="16 17">
    <name type="scientific">Jonquetella anthropi DSM 22815</name>
    <dbReference type="NCBI Taxonomy" id="885272"/>
    <lineage>
        <taxon>Bacteria</taxon>
        <taxon>Thermotogati</taxon>
        <taxon>Synergistota</taxon>
        <taxon>Synergistia</taxon>
        <taxon>Synergistales</taxon>
        <taxon>Dethiosulfovibrionaceae</taxon>
        <taxon>Jonquetella</taxon>
    </lineage>
</organism>
<evidence type="ECO:0000259" key="12">
    <source>
        <dbReference type="Pfam" id="PF04561"/>
    </source>
</evidence>
<keyword evidence="2 6" id="KW-0808">Transferase</keyword>
<comment type="catalytic activity">
    <reaction evidence="5 6 8">
        <text>RNA(n) + a ribonucleoside 5'-triphosphate = RNA(n+1) + diphosphate</text>
        <dbReference type="Rhea" id="RHEA:21248"/>
        <dbReference type="Rhea" id="RHEA-COMP:14527"/>
        <dbReference type="Rhea" id="RHEA-COMP:17342"/>
        <dbReference type="ChEBI" id="CHEBI:33019"/>
        <dbReference type="ChEBI" id="CHEBI:61557"/>
        <dbReference type="ChEBI" id="CHEBI:140395"/>
        <dbReference type="EC" id="2.7.7.6"/>
    </reaction>
</comment>
<dbReference type="Gene3D" id="3.90.1100.10">
    <property type="match status" value="2"/>
</dbReference>
<evidence type="ECO:0000256" key="7">
    <source>
        <dbReference type="RuleBase" id="RU000434"/>
    </source>
</evidence>
<dbReference type="PROSITE" id="PS01166">
    <property type="entry name" value="RNA_POL_BETA"/>
    <property type="match status" value="1"/>
</dbReference>
<dbReference type="Pfam" id="PF00562">
    <property type="entry name" value="RNA_pol_Rpb2_6"/>
    <property type="match status" value="1"/>
</dbReference>
<evidence type="ECO:0000256" key="3">
    <source>
        <dbReference type="ARBA" id="ARBA00022695"/>
    </source>
</evidence>
<dbReference type="GO" id="GO:0003899">
    <property type="term" value="F:DNA-directed RNA polymerase activity"/>
    <property type="evidence" value="ECO:0007669"/>
    <property type="project" value="UniProtKB-UniRule"/>
</dbReference>
<dbReference type="STRING" id="885272.JonanDRAFT_1102"/>
<dbReference type="SUPFAM" id="SSF64484">
    <property type="entry name" value="beta and beta-prime subunits of DNA dependent RNA-polymerase"/>
    <property type="match status" value="1"/>
</dbReference>
<evidence type="ECO:0000256" key="9">
    <source>
        <dbReference type="SAM" id="MobiDB-lite"/>
    </source>
</evidence>
<dbReference type="Gene3D" id="2.40.50.100">
    <property type="match status" value="1"/>
</dbReference>
<evidence type="ECO:0000259" key="11">
    <source>
        <dbReference type="Pfam" id="PF04560"/>
    </source>
</evidence>
<accession>H0ULB1</accession>
<dbReference type="NCBIfam" id="NF001616">
    <property type="entry name" value="PRK00405.1"/>
    <property type="match status" value="1"/>
</dbReference>
<dbReference type="eggNOG" id="COG0085">
    <property type="taxonomic scope" value="Bacteria"/>
</dbReference>
<dbReference type="OrthoDB" id="9803954at2"/>
<evidence type="ECO:0000313" key="16">
    <source>
        <dbReference type="EMBL" id="EHM13470.1"/>
    </source>
</evidence>
<dbReference type="CDD" id="cd00653">
    <property type="entry name" value="RNA_pol_B_RPB2"/>
    <property type="match status" value="1"/>
</dbReference>
<dbReference type="Pfam" id="PF04565">
    <property type="entry name" value="RNA_pol_Rpb2_3"/>
    <property type="match status" value="1"/>
</dbReference>
<dbReference type="Gene3D" id="2.30.150.10">
    <property type="entry name" value="DNA-directed RNA polymerase, beta subunit, external 1 domain"/>
    <property type="match status" value="1"/>
</dbReference>
<comment type="function">
    <text evidence="6 8">DNA-dependent RNA polymerase catalyzes the transcription of DNA into RNA using the four ribonucleoside triphosphates as substrates.</text>
</comment>
<dbReference type="EMBL" id="CM001376">
    <property type="protein sequence ID" value="EHM13470.1"/>
    <property type="molecule type" value="Genomic_DNA"/>
</dbReference>
<dbReference type="InterPro" id="IPR007121">
    <property type="entry name" value="RNA_pol_bsu_CS"/>
</dbReference>
<feature type="domain" description="DNA-directed RNA polymerase subunit 2 hybrid-binding" evidence="10">
    <location>
        <begin position="675"/>
        <end position="1069"/>
    </location>
</feature>
<keyword evidence="3 6" id="KW-0548">Nucleotidyltransferase</keyword>
<reference evidence="16 17" key="1">
    <citation type="submission" date="2011-11" db="EMBL/GenBank/DDBJ databases">
        <title>The Noncontiguous Finished genome of Jonquetella anthropi DSM 22815.</title>
        <authorList>
            <consortium name="US DOE Joint Genome Institute (JGI-PGF)"/>
            <person name="Lucas S."/>
            <person name="Copeland A."/>
            <person name="Lapidus A."/>
            <person name="Glavina del Rio T."/>
            <person name="Dalin E."/>
            <person name="Tice H."/>
            <person name="Bruce D."/>
            <person name="Goodwin L."/>
            <person name="Pitluck S."/>
            <person name="Peters L."/>
            <person name="Mikhailova N."/>
            <person name="Held B."/>
            <person name="Kyrpides N."/>
            <person name="Mavromatis K."/>
            <person name="Ivanova N."/>
            <person name="Markowitz V."/>
            <person name="Cheng J.-F."/>
            <person name="Hugenholtz P."/>
            <person name="Woyke T."/>
            <person name="Wu D."/>
            <person name="Gronow S."/>
            <person name="Wellnitz S."/>
            <person name="Brambilla E."/>
            <person name="Klenk H.-P."/>
            <person name="Eisen J.A."/>
        </authorList>
    </citation>
    <scope>NUCLEOTIDE SEQUENCE [LARGE SCALE GENOMIC DNA]</scope>
    <source>
        <strain evidence="16 17">DSM 22815</strain>
    </source>
</reference>
<dbReference type="Gene3D" id="3.90.1800.10">
    <property type="entry name" value="RNA polymerase alpha subunit dimerisation domain"/>
    <property type="match status" value="1"/>
</dbReference>
<feature type="domain" description="DNA-directed RNA polymerase beta subunit external 1" evidence="15">
    <location>
        <begin position="545"/>
        <end position="613"/>
    </location>
</feature>
<evidence type="ECO:0000313" key="17">
    <source>
        <dbReference type="Proteomes" id="UP000003806"/>
    </source>
</evidence>
<dbReference type="InterPro" id="IPR007641">
    <property type="entry name" value="RNA_pol_Rpb2_7"/>
</dbReference>
<feature type="compositionally biased region" description="Acidic residues" evidence="9">
    <location>
        <begin position="1190"/>
        <end position="1222"/>
    </location>
</feature>
<dbReference type="GO" id="GO:0032549">
    <property type="term" value="F:ribonucleoside binding"/>
    <property type="evidence" value="ECO:0007669"/>
    <property type="project" value="InterPro"/>
</dbReference>
<evidence type="ECO:0000259" key="14">
    <source>
        <dbReference type="Pfam" id="PF04565"/>
    </source>
</evidence>
<evidence type="ECO:0000259" key="13">
    <source>
        <dbReference type="Pfam" id="PF04563"/>
    </source>
</evidence>
<sequence>MAEFVPVGKNRQRLTFGRAHDLIPIPDMVDVQRVSYRSFFQEDVDPEQREKTGLQELLTEIFPIENHDGTFALEFVKYDIDEPSMTEEEAERRDSNWSRPVRLTVRLVNRKTQEIAVEQVFLGDFPVMTPRGTFIINGTERVVVNQLARSAGCYYKIESSVSGNDNYSAKIIPERGAWLEFVMTGDKLMVNVDSRKKLPATLLLKAFGLGDNETLIKAFGGSEEMVSLTGDGLSGRLSAETVTDSEGNELISSGETLTQEKIQRLFDQGRTALKVWHVCPVIAASIATEREKGQADNIEGAMLEIFRLMRPSEPARIESARDYFNKTFADPNRYTLGRVGRYKVNRRLGLKIPETNRLLTLEDLILIVKGIVALRDKEEQRDDPWFPEITDAHTDDIDHLGNRRVRSVGELLQSELRKGMLRMERNVKERMTTVPDLYKATARDLINVRPVTSEIREFFGSGQLSQYMDQNNPLAGLTHRRRLSALGPGGLTRDRAGFEARDVHATHYGRICPIETPEGPNIGLVTSLGTYAKVNEYGFLMTPRRPVKNGYVELGADKVVYLAADEEDNCYVGRANTPHDPKTGKLLESTVYARYQGQIVEVPREQINYLDVSSKQVVSASTALIPFLEHDDANRALMGSNMQRQAVPLLLPEAPRVGSGIEGRIARDSGRCILSEIDGVISYVDADRIEVRGASGQIKSYKMLKFRRSNQGTIIHQRPLVSQGEAVKAGDVLADGQAVDQGELALGRNVLVAFVPWEGYNYEDAILLSERLVKEDYFSSVHIEEYSIESRDTKLGPEEITRDIPNVGDDALKNIDDDGVVRIGADVEAGDILVGKVSPKGESDNTPQEKLLRAIFGEKAGEVRDTSLRLPHGTRGKVVGIKRLNRENNPESLSPGVDEVIKVYVAQLRKITVGDKMSGRHGNKGVVSRILPVEDMPYLPDGTPVDVCLNPLGVPSRMNLGQVLEVILGFVAVQNDWFVATPVFEGAEEHEIYEQVHKITSTNPDYATMSDGATIRLRDGRTGDLMEYPSTVGVMYMLKLHHLVDDKLHARSVGPYSMITQQPLGGKAQFGGQRLGEMEVWALQGYGAAHVLQEMLTVKSDDIKGRLKTYEKIVKGENLTQPGVPESFKVLVKELEGLGLTVQIDYSDGTSGPLVDDEDHDFHRLAQIDAITARDMIHARPASSVSQYSDEPDDSSEELPEGFDAEAPEDEAPEEVLEEETEDVHAKGEDE</sequence>
<dbReference type="HAMAP" id="MF_01321">
    <property type="entry name" value="RNApol_bact_RpoB"/>
    <property type="match status" value="1"/>
</dbReference>
<proteinExistence type="inferred from homology"/>
<dbReference type="GO" id="GO:0000428">
    <property type="term" value="C:DNA-directed RNA polymerase complex"/>
    <property type="evidence" value="ECO:0007669"/>
    <property type="project" value="UniProtKB-KW"/>
</dbReference>
<dbReference type="HOGENOM" id="CLU_000524_4_3_0"/>
<dbReference type="InterPro" id="IPR007120">
    <property type="entry name" value="DNA-dir_RNAP_su2_dom"/>
</dbReference>
<keyword evidence="1 6" id="KW-0240">DNA-directed RNA polymerase</keyword>
<feature type="domain" description="RNA polymerase Rpb2" evidence="11">
    <location>
        <begin position="1071"/>
        <end position="1145"/>
    </location>
</feature>
<dbReference type="EC" id="2.7.7.6" evidence="6 8"/>
<dbReference type="Proteomes" id="UP000003806">
    <property type="component" value="Chromosome"/>
</dbReference>
<dbReference type="NCBIfam" id="TIGR02013">
    <property type="entry name" value="rpoB"/>
    <property type="match status" value="1"/>
</dbReference>
<dbReference type="InterPro" id="IPR015712">
    <property type="entry name" value="DNA-dir_RNA_pol_su2"/>
</dbReference>